<feature type="compositionally biased region" description="Basic residues" evidence="1">
    <location>
        <begin position="237"/>
        <end position="250"/>
    </location>
</feature>
<reference evidence="2" key="1">
    <citation type="journal article" date="2019" name="Environ. Microbiol.">
        <title>Fungal ecological strategies reflected in gene transcription - a case study of two litter decomposers.</title>
        <authorList>
            <person name="Barbi F."/>
            <person name="Kohler A."/>
            <person name="Barry K."/>
            <person name="Baskaran P."/>
            <person name="Daum C."/>
            <person name="Fauchery L."/>
            <person name="Ihrmark K."/>
            <person name="Kuo A."/>
            <person name="LaButti K."/>
            <person name="Lipzen A."/>
            <person name="Morin E."/>
            <person name="Grigoriev I.V."/>
            <person name="Henrissat B."/>
            <person name="Lindahl B."/>
            <person name="Martin F."/>
        </authorList>
    </citation>
    <scope>NUCLEOTIDE SEQUENCE</scope>
    <source>
        <strain evidence="2">JB14</strain>
    </source>
</reference>
<feature type="compositionally biased region" description="Basic and acidic residues" evidence="1">
    <location>
        <begin position="176"/>
        <end position="189"/>
    </location>
</feature>
<dbReference type="EMBL" id="ML769393">
    <property type="protein sequence ID" value="KAE9408030.1"/>
    <property type="molecule type" value="Genomic_DNA"/>
</dbReference>
<evidence type="ECO:0000256" key="1">
    <source>
        <dbReference type="SAM" id="MobiDB-lite"/>
    </source>
</evidence>
<feature type="compositionally biased region" description="Basic residues" evidence="1">
    <location>
        <begin position="213"/>
        <end position="226"/>
    </location>
</feature>
<feature type="compositionally biased region" description="Polar residues" evidence="1">
    <location>
        <begin position="272"/>
        <end position="281"/>
    </location>
</feature>
<feature type="compositionally biased region" description="Basic and acidic residues" evidence="1">
    <location>
        <begin position="117"/>
        <end position="159"/>
    </location>
</feature>
<feature type="compositionally biased region" description="Low complexity" evidence="1">
    <location>
        <begin position="227"/>
        <end position="236"/>
    </location>
</feature>
<gene>
    <name evidence="2" type="ORF">BT96DRAFT_59620</name>
</gene>
<dbReference type="AlphaFoldDB" id="A0A6A4IDG2"/>
<evidence type="ECO:0000313" key="3">
    <source>
        <dbReference type="Proteomes" id="UP000799118"/>
    </source>
</evidence>
<accession>A0A6A4IDG2</accession>
<feature type="region of interest" description="Disordered" evidence="1">
    <location>
        <begin position="1"/>
        <end position="338"/>
    </location>
</feature>
<feature type="compositionally biased region" description="Basic and acidic residues" evidence="1">
    <location>
        <begin position="27"/>
        <end position="39"/>
    </location>
</feature>
<feature type="compositionally biased region" description="Polar residues" evidence="1">
    <location>
        <begin position="1"/>
        <end position="17"/>
    </location>
</feature>
<organism evidence="2 3">
    <name type="scientific">Gymnopus androsaceus JB14</name>
    <dbReference type="NCBI Taxonomy" id="1447944"/>
    <lineage>
        <taxon>Eukaryota</taxon>
        <taxon>Fungi</taxon>
        <taxon>Dikarya</taxon>
        <taxon>Basidiomycota</taxon>
        <taxon>Agaricomycotina</taxon>
        <taxon>Agaricomycetes</taxon>
        <taxon>Agaricomycetidae</taxon>
        <taxon>Agaricales</taxon>
        <taxon>Marasmiineae</taxon>
        <taxon>Omphalotaceae</taxon>
        <taxon>Gymnopus</taxon>
    </lineage>
</organism>
<evidence type="ECO:0000313" key="2">
    <source>
        <dbReference type="EMBL" id="KAE9408030.1"/>
    </source>
</evidence>
<feature type="compositionally biased region" description="Low complexity" evidence="1">
    <location>
        <begin position="309"/>
        <end position="318"/>
    </location>
</feature>
<feature type="compositionally biased region" description="Low complexity" evidence="1">
    <location>
        <begin position="40"/>
        <end position="57"/>
    </location>
</feature>
<dbReference type="Proteomes" id="UP000799118">
    <property type="component" value="Unassembled WGS sequence"/>
</dbReference>
<proteinExistence type="predicted"/>
<name>A0A6A4IDG2_9AGAR</name>
<sequence>MASSYDTRPTSIPSGSTLPRRPSFNYERVRPATPPERRGSPSYDSYASRYSSYSTSDPYREYQRYPSPGVYDRYRDVPVDISWNKSASYPSKRGYDYSGPSPRGRDRRESSGSATAREFEPSDSWKHSNGSQDRERKSSREYYSSDRYSPRDRDRDDYIGKSSQPSSTPSYSQERPYSRDYRTPERASDSYRSARNSYDPDEYRRNLRSPSRSPKRRYRSGSRSRSRSYSPSPRFPSRSRSRTPSKHSRLPAHSFEPEASVADFPARPYHYQDSSAANQPLSLIPTEPRPTVASALPSSSDKDKPASPSPSQSSIASSRETSVKPPASRTSDPDVGKTLSTTWFLPRVCI</sequence>
<feature type="compositionally biased region" description="Low complexity" evidence="1">
    <location>
        <begin position="162"/>
        <end position="173"/>
    </location>
</feature>
<protein>
    <submittedName>
        <fullName evidence="2">Uncharacterized protein</fullName>
    </submittedName>
</protein>
<keyword evidence="3" id="KW-1185">Reference proteome</keyword>